<comment type="caution">
    <text evidence="1">The sequence shown here is derived from an EMBL/GenBank/DDBJ whole genome shotgun (WGS) entry which is preliminary data.</text>
</comment>
<dbReference type="Proteomes" id="UP000032076">
    <property type="component" value="Unassembled WGS sequence"/>
</dbReference>
<accession>A0A0D0FH01</accession>
<sequence length="64" mass="7415">MSETQKNMSKRKFGWVDKWAKMTGERARIDAKANNTYIVYEKDGKLVKEFPNGNIEPLYNDGDS</sequence>
<dbReference type="KEGG" id="bthv:CQJ30_03765"/>
<evidence type="ECO:0000313" key="2">
    <source>
        <dbReference type="Proteomes" id="UP000032076"/>
    </source>
</evidence>
<gene>
    <name evidence="1" type="ORF">B4167_3010</name>
</gene>
<dbReference type="AlphaFoldDB" id="A0A0D0FH01"/>
<dbReference type="RefSeq" id="WP_041846820.1">
    <property type="nucleotide sequence ID" value="NZ_CP023704.1"/>
</dbReference>
<proteinExistence type="predicted"/>
<name>A0A0D0FH01_9BACI</name>
<organism evidence="1 2">
    <name type="scientific">Caldibacillus thermoamylovorans</name>
    <dbReference type="NCBI Taxonomy" id="35841"/>
    <lineage>
        <taxon>Bacteria</taxon>
        <taxon>Bacillati</taxon>
        <taxon>Bacillota</taxon>
        <taxon>Bacilli</taxon>
        <taxon>Bacillales</taxon>
        <taxon>Bacillaceae</taxon>
        <taxon>Caldibacillus</taxon>
    </lineage>
</organism>
<dbReference type="EMBL" id="JXLU01000101">
    <property type="protein sequence ID" value="KIO72174.1"/>
    <property type="molecule type" value="Genomic_DNA"/>
</dbReference>
<reference evidence="1 2" key="1">
    <citation type="submission" date="2015-01" db="EMBL/GenBank/DDBJ databases">
        <title>Draft Genome Sequences of Four Bacillus thermoamylovorans Strains, Isolated From Food Products.</title>
        <authorList>
            <person name="Krawcyk A.O."/>
            <person name="Berendsen E.M."/>
            <person name="Eijlander R.T."/>
            <person name="de Jong A."/>
            <person name="Wells-Bennik M."/>
            <person name="Kuipers O.P."/>
        </authorList>
    </citation>
    <scope>NUCLEOTIDE SEQUENCE [LARGE SCALE GENOMIC DNA]</scope>
    <source>
        <strain evidence="1 2">B4167</strain>
    </source>
</reference>
<dbReference type="OrthoDB" id="2629863at2"/>
<evidence type="ECO:0000313" key="1">
    <source>
        <dbReference type="EMBL" id="KIO72174.1"/>
    </source>
</evidence>
<protein>
    <submittedName>
        <fullName evidence="1">Uncharacterized protein</fullName>
    </submittedName>
</protein>